<gene>
    <name evidence="1" type="ORF">MIMGU_mgv1a0022072mg</name>
</gene>
<accession>A0A022RZZ1</accession>
<sequence>MLSSPLAK</sequence>
<protein>
    <submittedName>
        <fullName evidence="1">Uncharacterized protein</fullName>
    </submittedName>
</protein>
<name>A0A022RZZ1_ERYGU</name>
<evidence type="ECO:0000313" key="1">
    <source>
        <dbReference type="EMBL" id="EYU45639.1"/>
    </source>
</evidence>
<feature type="non-terminal residue" evidence="1">
    <location>
        <position position="8"/>
    </location>
</feature>
<proteinExistence type="predicted"/>
<keyword evidence="2" id="KW-1185">Reference proteome</keyword>
<dbReference type="Proteomes" id="UP000030748">
    <property type="component" value="Unassembled WGS sequence"/>
</dbReference>
<organism evidence="1 2">
    <name type="scientific">Erythranthe guttata</name>
    <name type="common">Yellow monkey flower</name>
    <name type="synonym">Mimulus guttatus</name>
    <dbReference type="NCBI Taxonomy" id="4155"/>
    <lineage>
        <taxon>Eukaryota</taxon>
        <taxon>Viridiplantae</taxon>
        <taxon>Streptophyta</taxon>
        <taxon>Embryophyta</taxon>
        <taxon>Tracheophyta</taxon>
        <taxon>Spermatophyta</taxon>
        <taxon>Magnoliopsida</taxon>
        <taxon>eudicotyledons</taxon>
        <taxon>Gunneridae</taxon>
        <taxon>Pentapetalae</taxon>
        <taxon>asterids</taxon>
        <taxon>lamiids</taxon>
        <taxon>Lamiales</taxon>
        <taxon>Phrymaceae</taxon>
        <taxon>Erythranthe</taxon>
    </lineage>
</organism>
<dbReference type="EMBL" id="KI630180">
    <property type="protein sequence ID" value="EYU45639.1"/>
    <property type="molecule type" value="Genomic_DNA"/>
</dbReference>
<reference evidence="1 2" key="1">
    <citation type="journal article" date="2013" name="Proc. Natl. Acad. Sci. U.S.A.">
        <title>Fine-scale variation in meiotic recombination in Mimulus inferred from population shotgun sequencing.</title>
        <authorList>
            <person name="Hellsten U."/>
            <person name="Wright K.M."/>
            <person name="Jenkins J."/>
            <person name="Shu S."/>
            <person name="Yuan Y."/>
            <person name="Wessler S.R."/>
            <person name="Schmutz J."/>
            <person name="Willis J.H."/>
            <person name="Rokhsar D.S."/>
        </authorList>
    </citation>
    <scope>NUCLEOTIDE SEQUENCE [LARGE SCALE GENOMIC DNA]</scope>
    <source>
        <strain evidence="2">cv. DUN x IM62</strain>
    </source>
</reference>
<evidence type="ECO:0000313" key="2">
    <source>
        <dbReference type="Proteomes" id="UP000030748"/>
    </source>
</evidence>
<dbReference type="EMBL" id="KI630180">
    <property type="protein sequence ID" value="EYU45638.1"/>
    <property type="molecule type" value="Genomic_DNA"/>
</dbReference>